<feature type="domain" description="PDGLE" evidence="7">
    <location>
        <begin position="31"/>
        <end position="100"/>
    </location>
</feature>
<dbReference type="GO" id="GO:0005886">
    <property type="term" value="C:plasma membrane"/>
    <property type="evidence" value="ECO:0007669"/>
    <property type="project" value="UniProtKB-SubCell"/>
</dbReference>
<accession>G0LFJ9</accession>
<proteinExistence type="predicted"/>
<dbReference type="OrthoDB" id="306607at2157"/>
<dbReference type="InterPro" id="IPR025937">
    <property type="entry name" value="PDGLE_dom"/>
</dbReference>
<evidence type="ECO:0000313" key="9">
    <source>
        <dbReference type="Proteomes" id="UP000007954"/>
    </source>
</evidence>
<dbReference type="Pfam" id="PF13190">
    <property type="entry name" value="PDGLE"/>
    <property type="match status" value="1"/>
</dbReference>
<dbReference type="KEGG" id="hwc:Hqrw_4033"/>
<dbReference type="GeneID" id="12448936"/>
<keyword evidence="3 6" id="KW-0812">Transmembrane</keyword>
<dbReference type="AlphaFoldDB" id="G0LFJ9"/>
<evidence type="ECO:0000256" key="4">
    <source>
        <dbReference type="ARBA" id="ARBA00022989"/>
    </source>
</evidence>
<evidence type="ECO:0000256" key="2">
    <source>
        <dbReference type="ARBA" id="ARBA00022475"/>
    </source>
</evidence>
<evidence type="ECO:0000259" key="7">
    <source>
        <dbReference type="Pfam" id="PF13190"/>
    </source>
</evidence>
<gene>
    <name evidence="8" type="primary">nikN</name>
    <name evidence="8" type="ordered locus">Hqrw_4033</name>
</gene>
<evidence type="ECO:0000256" key="6">
    <source>
        <dbReference type="SAM" id="Phobius"/>
    </source>
</evidence>
<evidence type="ECO:0000256" key="5">
    <source>
        <dbReference type="ARBA" id="ARBA00023136"/>
    </source>
</evidence>
<keyword evidence="4 6" id="KW-1133">Transmembrane helix</keyword>
<dbReference type="Proteomes" id="UP000007954">
    <property type="component" value="Chromosome"/>
</dbReference>
<sequence length="101" mass="10440">MKIISMNMDSWIQRAALMLLGLVIVAPFFGWTASIVGYAEPLENAAKMTGATDAVINLNPGILPDYTVGGFSGPIGTLISAGVGTVLTLIVAFGAGRLLES</sequence>
<evidence type="ECO:0000256" key="1">
    <source>
        <dbReference type="ARBA" id="ARBA00004236"/>
    </source>
</evidence>
<evidence type="ECO:0000256" key="3">
    <source>
        <dbReference type="ARBA" id="ARBA00022692"/>
    </source>
</evidence>
<evidence type="ECO:0000313" key="8">
    <source>
        <dbReference type="EMBL" id="CCC41762.1"/>
    </source>
</evidence>
<comment type="subcellular location">
    <subcellularLocation>
        <location evidence="1">Cell membrane</location>
    </subcellularLocation>
</comment>
<keyword evidence="5 6" id="KW-0472">Membrane</keyword>
<organism evidence="8 9">
    <name type="scientific">Haloquadratum walsbyi (strain DSM 16854 / JCM 12705 / C23)</name>
    <dbReference type="NCBI Taxonomy" id="768065"/>
    <lineage>
        <taxon>Archaea</taxon>
        <taxon>Methanobacteriati</taxon>
        <taxon>Methanobacteriota</taxon>
        <taxon>Stenosarchaea group</taxon>
        <taxon>Halobacteria</taxon>
        <taxon>Halobacteriales</taxon>
        <taxon>Haloferacaceae</taxon>
        <taxon>Haloquadratum</taxon>
    </lineage>
</organism>
<dbReference type="RefSeq" id="WP_014557049.1">
    <property type="nucleotide sequence ID" value="NC_017459.1"/>
</dbReference>
<dbReference type="HOGENOM" id="CLU_179751_0_0_2"/>
<reference evidence="8 9" key="1">
    <citation type="journal article" date="2011" name="PLoS ONE">
        <title>Haloquadratum walsbyi: limited diversity in a global pond.</title>
        <authorList>
            <person name="Dyall-Smith M."/>
            <person name="Pfeiffer F."/>
            <person name="Klee K."/>
            <person name="Palm P."/>
            <person name="Gross K."/>
            <person name="Schuster S.C."/>
            <person name="Rampp M."/>
            <person name="Oesterhelt D."/>
        </authorList>
    </citation>
    <scope>NUCLEOTIDE SEQUENCE [LARGE SCALE GENOMIC DNA]</scope>
    <source>
        <strain evidence="9">DSM 16854 / JCM 12705 / C23</strain>
    </source>
</reference>
<name>G0LFJ9_HALWC</name>
<protein>
    <submittedName>
        <fullName evidence="8">ABC-type transport system protein NikN (Probable substrate nickel)</fullName>
    </submittedName>
</protein>
<feature type="transmembrane region" description="Helical" evidence="6">
    <location>
        <begin position="75"/>
        <end position="99"/>
    </location>
</feature>
<dbReference type="EMBL" id="FR746099">
    <property type="protein sequence ID" value="CCC41762.1"/>
    <property type="molecule type" value="Genomic_DNA"/>
</dbReference>
<keyword evidence="2" id="KW-1003">Cell membrane</keyword>